<accession>A0A9X3X8F5</accession>
<keyword evidence="1" id="KW-0547">Nucleotide-binding</keyword>
<dbReference type="RefSeq" id="WP_272425182.1">
    <property type="nucleotide sequence ID" value="NZ_JAGTJJ010000035.1"/>
</dbReference>
<gene>
    <name evidence="1" type="ORF">KEG57_37110</name>
</gene>
<dbReference type="InterPro" id="IPR027417">
    <property type="entry name" value="P-loop_NTPase"/>
</dbReference>
<protein>
    <submittedName>
        <fullName evidence="1">ATP-binding protein</fullName>
    </submittedName>
</protein>
<dbReference type="GO" id="GO:0005524">
    <property type="term" value="F:ATP binding"/>
    <property type="evidence" value="ECO:0007669"/>
    <property type="project" value="UniProtKB-KW"/>
</dbReference>
<dbReference type="Proteomes" id="UP001151081">
    <property type="component" value="Unassembled WGS sequence"/>
</dbReference>
<dbReference type="SUPFAM" id="SSF52540">
    <property type="entry name" value="P-loop containing nucleoside triphosphate hydrolases"/>
    <property type="match status" value="1"/>
</dbReference>
<evidence type="ECO:0000313" key="1">
    <source>
        <dbReference type="EMBL" id="MDC3986157.1"/>
    </source>
</evidence>
<sequence>MMSRRFNTAGPNDPARHHTVPALSRVPGVREIIEQGSYFILHAPRQTGKTTALLDLASVLNREGKYVAAVLSLEPGAALTSIDAAELAMLDSWRYDLAAYLPADVSVPRWPDAPQGNRIGAALSAFSQEAPRPLVILLDGLDSLAREVRASLVRQIRAGKPRRPRAFPWSIGFASVREPRELDAGQAPSSTRGPASSTGLDAEVLPLQGFTRSEVETLLQGLEERTGLELLPGAVDRVHELTQGHPFLVNALVQRIIEGSDGRKGPLTAVDIERAKDLLLDRRGGMLDEIGDRMRDGKLRAALEQILTEVPREPPAEDMRAGIDLGLVKRSPDGTVALANPIFHALVARLLPGAVRSVFPVGQPAWVGPDGRLDAERLLEAFLDFWRRHGDALFSSAPYGELSPLVLTAFLNRVVKSGGLIERVYAIGRGRMDVCIRQGGAAVALVVKVRRDRDPDPIPEGLAQVDEALARLGIEDGWLVVFDRRKGVSPVSQRLGAAKEKTPAGREIVLVRA</sequence>
<comment type="caution">
    <text evidence="1">The sequence shown here is derived from an EMBL/GenBank/DDBJ whole genome shotgun (WGS) entry which is preliminary data.</text>
</comment>
<organism evidence="1 2">
    <name type="scientific">Polyangium jinanense</name>
    <dbReference type="NCBI Taxonomy" id="2829994"/>
    <lineage>
        <taxon>Bacteria</taxon>
        <taxon>Pseudomonadati</taxon>
        <taxon>Myxococcota</taxon>
        <taxon>Polyangia</taxon>
        <taxon>Polyangiales</taxon>
        <taxon>Polyangiaceae</taxon>
        <taxon>Polyangium</taxon>
    </lineage>
</organism>
<dbReference type="AlphaFoldDB" id="A0A9X3X8F5"/>
<keyword evidence="1" id="KW-0067">ATP-binding</keyword>
<name>A0A9X3X8F5_9BACT</name>
<keyword evidence="2" id="KW-1185">Reference proteome</keyword>
<evidence type="ECO:0000313" key="2">
    <source>
        <dbReference type="Proteomes" id="UP001151081"/>
    </source>
</evidence>
<proteinExistence type="predicted"/>
<dbReference type="EMBL" id="JAGTJJ010000035">
    <property type="protein sequence ID" value="MDC3986157.1"/>
    <property type="molecule type" value="Genomic_DNA"/>
</dbReference>
<reference evidence="1 2" key="1">
    <citation type="submission" date="2021-04" db="EMBL/GenBank/DDBJ databases">
        <title>Genome analysis of Polyangium sp.</title>
        <authorList>
            <person name="Li Y."/>
            <person name="Wang J."/>
        </authorList>
    </citation>
    <scope>NUCLEOTIDE SEQUENCE [LARGE SCALE GENOMIC DNA]</scope>
    <source>
        <strain evidence="1 2">SDU14</strain>
    </source>
</reference>